<comment type="caution">
    <text evidence="2">The sequence shown here is derived from an EMBL/GenBank/DDBJ whole genome shotgun (WGS) entry which is preliminary data.</text>
</comment>
<dbReference type="SUPFAM" id="SSF53474">
    <property type="entry name" value="alpha/beta-Hydrolases"/>
    <property type="match status" value="1"/>
</dbReference>
<dbReference type="Gene3D" id="3.40.50.1820">
    <property type="entry name" value="alpha/beta hydrolase"/>
    <property type="match status" value="1"/>
</dbReference>
<dbReference type="PANTHER" id="PTHR22946:SF4">
    <property type="entry name" value="ESTERASE FRSA"/>
    <property type="match status" value="1"/>
</dbReference>
<organism evidence="2 3">
    <name type="scientific">Stagnimonas aquatica</name>
    <dbReference type="NCBI Taxonomy" id="2689987"/>
    <lineage>
        <taxon>Bacteria</taxon>
        <taxon>Pseudomonadati</taxon>
        <taxon>Pseudomonadota</taxon>
        <taxon>Gammaproteobacteria</taxon>
        <taxon>Nevskiales</taxon>
        <taxon>Nevskiaceae</taxon>
        <taxon>Stagnimonas</taxon>
    </lineage>
</organism>
<keyword evidence="3" id="KW-1185">Reference proteome</keyword>
<sequence length="254" mass="26979">MLMAASAQAAMTETAVDYQIAGAPHRGYVIYDSAVKAKRPLLVLVPNWLGANAANRKQAAEIAGKDYVVFVADMFGRDQLPANTDEAGKAVGAIYADRALLRSRVIAAKSTAIDTVKAKKLPADLDKIAAIGFCFGGASVLELARSGDDSAAVVSFHGNLSLTGPAQDQPIRAKVLALHGDADPFVPAEQVDAFLTEMRAAKADWELVRYGGAVHSFTDPDANWAGKAEYNPKVAKRAFARMKNFLDEAFAGKP</sequence>
<gene>
    <name evidence="2" type="ORF">ED208_07585</name>
</gene>
<dbReference type="InterPro" id="IPR002925">
    <property type="entry name" value="Dienelactn_hydro"/>
</dbReference>
<name>A0A3N0VEW1_9GAMM</name>
<dbReference type="Pfam" id="PF01738">
    <property type="entry name" value="DLH"/>
    <property type="match status" value="1"/>
</dbReference>
<dbReference type="Proteomes" id="UP000282106">
    <property type="component" value="Unassembled WGS sequence"/>
</dbReference>
<dbReference type="GO" id="GO:0016787">
    <property type="term" value="F:hydrolase activity"/>
    <property type="evidence" value="ECO:0007669"/>
    <property type="project" value="UniProtKB-KW"/>
</dbReference>
<reference evidence="2 3" key="1">
    <citation type="submission" date="2018-10" db="EMBL/GenBank/DDBJ databases">
        <authorList>
            <person name="Chen W.-M."/>
        </authorList>
    </citation>
    <scope>NUCLEOTIDE SEQUENCE [LARGE SCALE GENOMIC DNA]</scope>
    <source>
        <strain evidence="2 3">THS-13</strain>
    </source>
</reference>
<dbReference type="FunCoup" id="A0A3N0VEW1">
    <property type="interactions" value="340"/>
</dbReference>
<accession>A0A3N0VEW1</accession>
<dbReference type="InterPro" id="IPR029058">
    <property type="entry name" value="AB_hydrolase_fold"/>
</dbReference>
<keyword evidence="2" id="KW-0378">Hydrolase</keyword>
<feature type="domain" description="Dienelactone hydrolase" evidence="1">
    <location>
        <begin position="33"/>
        <end position="249"/>
    </location>
</feature>
<dbReference type="EMBL" id="RJVO01000003">
    <property type="protein sequence ID" value="ROH90838.1"/>
    <property type="molecule type" value="Genomic_DNA"/>
</dbReference>
<dbReference type="PANTHER" id="PTHR22946">
    <property type="entry name" value="DIENELACTONE HYDROLASE DOMAIN-CONTAINING PROTEIN-RELATED"/>
    <property type="match status" value="1"/>
</dbReference>
<proteinExistence type="predicted"/>
<evidence type="ECO:0000313" key="2">
    <source>
        <dbReference type="EMBL" id="ROH90838.1"/>
    </source>
</evidence>
<dbReference type="InterPro" id="IPR050261">
    <property type="entry name" value="FrsA_esterase"/>
</dbReference>
<dbReference type="AlphaFoldDB" id="A0A3N0VEW1"/>
<dbReference type="InParanoid" id="A0A3N0VEW1"/>
<evidence type="ECO:0000259" key="1">
    <source>
        <dbReference type="Pfam" id="PF01738"/>
    </source>
</evidence>
<protein>
    <submittedName>
        <fullName evidence="2">Dienelactone hydrolase family protein</fullName>
    </submittedName>
</protein>
<evidence type="ECO:0000313" key="3">
    <source>
        <dbReference type="Proteomes" id="UP000282106"/>
    </source>
</evidence>